<dbReference type="PROSITE" id="PS50928">
    <property type="entry name" value="ABC_TM1"/>
    <property type="match status" value="1"/>
</dbReference>
<dbReference type="GO" id="GO:0005886">
    <property type="term" value="C:plasma membrane"/>
    <property type="evidence" value="ECO:0007669"/>
    <property type="project" value="UniProtKB-SubCell"/>
</dbReference>
<dbReference type="AlphaFoldDB" id="A0A972JZ69"/>
<feature type="domain" description="ABC transmembrane type-1" evidence="9">
    <location>
        <begin position="101"/>
        <end position="290"/>
    </location>
</feature>
<evidence type="ECO:0000256" key="1">
    <source>
        <dbReference type="ARBA" id="ARBA00004651"/>
    </source>
</evidence>
<evidence type="ECO:0000313" key="10">
    <source>
        <dbReference type="EMBL" id="NOU92440.1"/>
    </source>
</evidence>
<dbReference type="InterPro" id="IPR000515">
    <property type="entry name" value="MetI-like"/>
</dbReference>
<name>A0A972JZ69_9BACL</name>
<dbReference type="InterPro" id="IPR050366">
    <property type="entry name" value="BP-dependent_transpt_permease"/>
</dbReference>
<evidence type="ECO:0000313" key="11">
    <source>
        <dbReference type="Proteomes" id="UP000641588"/>
    </source>
</evidence>
<dbReference type="InterPro" id="IPR053385">
    <property type="entry name" value="ABC_transport_permease"/>
</dbReference>
<dbReference type="CDD" id="cd06261">
    <property type="entry name" value="TM_PBP2"/>
    <property type="match status" value="1"/>
</dbReference>
<feature type="transmembrane region" description="Helical" evidence="8">
    <location>
        <begin position="267"/>
        <end position="290"/>
    </location>
</feature>
<evidence type="ECO:0000256" key="6">
    <source>
        <dbReference type="ARBA" id="ARBA00023136"/>
    </source>
</evidence>
<feature type="transmembrane region" description="Helical" evidence="8">
    <location>
        <begin position="41"/>
        <end position="62"/>
    </location>
</feature>
<protein>
    <submittedName>
        <fullName evidence="10">ABC transporter permease subunit</fullName>
    </submittedName>
</protein>
<comment type="caution">
    <text evidence="10">The sequence shown here is derived from an EMBL/GenBank/DDBJ whole genome shotgun (WGS) entry which is preliminary data.</text>
</comment>
<organism evidence="10 11">
    <name type="scientific">Paenibacillus foliorum</name>
    <dbReference type="NCBI Taxonomy" id="2654974"/>
    <lineage>
        <taxon>Bacteria</taxon>
        <taxon>Bacillati</taxon>
        <taxon>Bacillota</taxon>
        <taxon>Bacilli</taxon>
        <taxon>Bacillales</taxon>
        <taxon>Paenibacillaceae</taxon>
        <taxon>Paenibacillus</taxon>
    </lineage>
</organism>
<evidence type="ECO:0000256" key="8">
    <source>
        <dbReference type="RuleBase" id="RU363032"/>
    </source>
</evidence>
<evidence type="ECO:0000256" key="4">
    <source>
        <dbReference type="ARBA" id="ARBA00022692"/>
    </source>
</evidence>
<gene>
    <name evidence="10" type="ORF">GC093_04215</name>
</gene>
<dbReference type="PANTHER" id="PTHR43386">
    <property type="entry name" value="OLIGOPEPTIDE TRANSPORT SYSTEM PERMEASE PROTEIN APPC"/>
    <property type="match status" value="1"/>
</dbReference>
<dbReference type="Pfam" id="PF00528">
    <property type="entry name" value="BPD_transp_1"/>
    <property type="match status" value="1"/>
</dbReference>
<feature type="transmembrane region" description="Helical" evidence="8">
    <location>
        <begin position="222"/>
        <end position="247"/>
    </location>
</feature>
<keyword evidence="2 8" id="KW-0813">Transport</keyword>
<keyword evidence="6 8" id="KW-0472">Membrane</keyword>
<dbReference type="NCBIfam" id="NF045474">
    <property type="entry name" value="Opp2C"/>
    <property type="match status" value="1"/>
</dbReference>
<dbReference type="RefSeq" id="WP_171650606.1">
    <property type="nucleotide sequence ID" value="NZ_WHOD01000013.1"/>
</dbReference>
<evidence type="ECO:0000259" key="9">
    <source>
        <dbReference type="PROSITE" id="PS50928"/>
    </source>
</evidence>
<evidence type="ECO:0000256" key="3">
    <source>
        <dbReference type="ARBA" id="ARBA00022475"/>
    </source>
</evidence>
<evidence type="ECO:0000256" key="2">
    <source>
        <dbReference type="ARBA" id="ARBA00022448"/>
    </source>
</evidence>
<sequence>MSQSASAAQVAQVESNPFEQSYTPRSPMQMMVSRFKKNKRAMVGLWMVTIFVIVALLARWIAPYDPFVQNMEIMLESPTWSHPFGTDEFGRDIFSRVIYGAQISLMIGIVGVLISVILGVALGTISGYFGGYIDSLIMRIMDIFMAFPSFLLALAIVSVLGPSMINVMIAIGIFSVPTFSRISRSAVISVKNKEYIEAAKAMGATNALIIFKHVVPNSIAPIIVLSTLRIATAILTASGLSFLGMGAQPPTPEWGAMLSTGREYLRTAPHVSTIPGLAIMFMVLAFNMLGDGLRDALDPKMKL</sequence>
<keyword evidence="4 8" id="KW-0812">Transmembrane</keyword>
<evidence type="ECO:0000256" key="7">
    <source>
        <dbReference type="ARBA" id="ARBA00024202"/>
    </source>
</evidence>
<accession>A0A972JZ69</accession>
<evidence type="ECO:0000256" key="5">
    <source>
        <dbReference type="ARBA" id="ARBA00022989"/>
    </source>
</evidence>
<dbReference type="Proteomes" id="UP000641588">
    <property type="component" value="Unassembled WGS sequence"/>
</dbReference>
<dbReference type="EMBL" id="WHOD01000013">
    <property type="protein sequence ID" value="NOU92440.1"/>
    <property type="molecule type" value="Genomic_DNA"/>
</dbReference>
<comment type="subcellular location">
    <subcellularLocation>
        <location evidence="1 8">Cell membrane</location>
        <topology evidence="1 8">Multi-pass membrane protein</topology>
    </subcellularLocation>
</comment>
<keyword evidence="3" id="KW-1003">Cell membrane</keyword>
<dbReference type="InterPro" id="IPR025966">
    <property type="entry name" value="OppC_N"/>
</dbReference>
<dbReference type="InterPro" id="IPR035906">
    <property type="entry name" value="MetI-like_sf"/>
</dbReference>
<reference evidence="10" key="1">
    <citation type="submission" date="2019-10" db="EMBL/GenBank/DDBJ databases">
        <title>Description of Paenibacillus glebae sp. nov.</title>
        <authorList>
            <person name="Carlier A."/>
            <person name="Qi S."/>
        </authorList>
    </citation>
    <scope>NUCLEOTIDE SEQUENCE</scope>
    <source>
        <strain evidence="10">LMG 31456</strain>
    </source>
</reference>
<dbReference type="Gene3D" id="1.10.3720.10">
    <property type="entry name" value="MetI-like"/>
    <property type="match status" value="1"/>
</dbReference>
<keyword evidence="5 8" id="KW-1133">Transmembrane helix</keyword>
<feature type="transmembrane region" description="Helical" evidence="8">
    <location>
        <begin position="103"/>
        <end position="129"/>
    </location>
</feature>
<dbReference type="GO" id="GO:0055085">
    <property type="term" value="P:transmembrane transport"/>
    <property type="evidence" value="ECO:0007669"/>
    <property type="project" value="InterPro"/>
</dbReference>
<comment type="similarity">
    <text evidence="7">Belongs to the binding-protein-dependent transport system permease family. OppBC subfamily.</text>
</comment>
<keyword evidence="11" id="KW-1185">Reference proteome</keyword>
<dbReference type="PANTHER" id="PTHR43386:SF1">
    <property type="entry name" value="D,D-DIPEPTIDE TRANSPORT SYSTEM PERMEASE PROTEIN DDPC-RELATED"/>
    <property type="match status" value="1"/>
</dbReference>
<dbReference type="SUPFAM" id="SSF161098">
    <property type="entry name" value="MetI-like"/>
    <property type="match status" value="1"/>
</dbReference>
<dbReference type="Pfam" id="PF12911">
    <property type="entry name" value="OppC_N"/>
    <property type="match status" value="1"/>
</dbReference>
<proteinExistence type="inferred from homology"/>